<dbReference type="AlphaFoldDB" id="A0AAW6T528"/>
<dbReference type="RefSeq" id="WP_280619173.1">
    <property type="nucleotide sequence ID" value="NZ_JAROYP010000032.1"/>
</dbReference>
<evidence type="ECO:0000313" key="2">
    <source>
        <dbReference type="Proteomes" id="UP001159179"/>
    </source>
</evidence>
<dbReference type="Gene3D" id="3.40.50.150">
    <property type="entry name" value="Vaccinia Virus protein VP39"/>
    <property type="match status" value="1"/>
</dbReference>
<reference evidence="1" key="1">
    <citation type="submission" date="2023-03" db="EMBL/GenBank/DDBJ databases">
        <title>Bacterial isolates from washroom surfaces on a university campus.</title>
        <authorList>
            <person name="Holman D.B."/>
            <person name="Gzyl K.E."/>
            <person name="Taheri A.E."/>
        </authorList>
    </citation>
    <scope>NUCLEOTIDE SEQUENCE</scope>
    <source>
        <strain evidence="1">RD03</strain>
    </source>
</reference>
<dbReference type="Proteomes" id="UP001159179">
    <property type="component" value="Unassembled WGS sequence"/>
</dbReference>
<organism evidence="1 2">
    <name type="scientific">Heyndrickxia oleronia</name>
    <dbReference type="NCBI Taxonomy" id="38875"/>
    <lineage>
        <taxon>Bacteria</taxon>
        <taxon>Bacillati</taxon>
        <taxon>Bacillota</taxon>
        <taxon>Bacilli</taxon>
        <taxon>Bacillales</taxon>
        <taxon>Bacillaceae</taxon>
        <taxon>Heyndrickxia</taxon>
    </lineage>
</organism>
<proteinExistence type="predicted"/>
<evidence type="ECO:0000313" key="1">
    <source>
        <dbReference type="EMBL" id="MDH5164457.1"/>
    </source>
</evidence>
<dbReference type="GO" id="GO:0032259">
    <property type="term" value="P:methylation"/>
    <property type="evidence" value="ECO:0007669"/>
    <property type="project" value="UniProtKB-KW"/>
</dbReference>
<dbReference type="GO" id="GO:0008168">
    <property type="term" value="F:methyltransferase activity"/>
    <property type="evidence" value="ECO:0007669"/>
    <property type="project" value="UniProtKB-KW"/>
</dbReference>
<keyword evidence="1" id="KW-0489">Methyltransferase</keyword>
<dbReference type="InterPro" id="IPR029063">
    <property type="entry name" value="SAM-dependent_MTases_sf"/>
</dbReference>
<gene>
    <name evidence="1" type="ORF">P5X88_26345</name>
</gene>
<sequence>MKNQYAPKSTVDSIVESLISKLSENGILSPDSCFDKTNFINFKKQMPGKVILPGTTITPIMERVLFSIASSSSIKKIVVLGSYYGYALLWLTGGKNRKENSSVYGFDINKESCSQARINMDNLNLDNVQIIEEDAFNGINLFEDETIDLLFIDVEKDGSKSNYSPLLEQWYGKLKNGALVLAHDPLVEKFTEDFKEYHKIVNDKSRFESSLTLPIDSCGLDISIKKGRIESGKYNESKVY</sequence>
<dbReference type="Pfam" id="PF13578">
    <property type="entry name" value="Methyltransf_24"/>
    <property type="match status" value="1"/>
</dbReference>
<dbReference type="EMBL" id="JAROYP010000032">
    <property type="protein sequence ID" value="MDH5164457.1"/>
    <property type="molecule type" value="Genomic_DNA"/>
</dbReference>
<comment type="caution">
    <text evidence="1">The sequence shown here is derived from an EMBL/GenBank/DDBJ whole genome shotgun (WGS) entry which is preliminary data.</text>
</comment>
<protein>
    <submittedName>
        <fullName evidence="1">Class I SAM-dependent methyltransferase</fullName>
    </submittedName>
</protein>
<accession>A0AAW6T528</accession>
<dbReference type="SUPFAM" id="SSF53335">
    <property type="entry name" value="S-adenosyl-L-methionine-dependent methyltransferases"/>
    <property type="match status" value="1"/>
</dbReference>
<name>A0AAW6T528_9BACI</name>
<dbReference type="CDD" id="cd02440">
    <property type="entry name" value="AdoMet_MTases"/>
    <property type="match status" value="1"/>
</dbReference>
<keyword evidence="1" id="KW-0808">Transferase</keyword>